<comment type="similarity">
    <text evidence="4">Belongs to the PPP phosphatase family.</text>
</comment>
<dbReference type="EMBL" id="CAXDID020000088">
    <property type="protein sequence ID" value="CAL6021293.1"/>
    <property type="molecule type" value="Genomic_DNA"/>
</dbReference>
<dbReference type="InterPro" id="IPR006186">
    <property type="entry name" value="Ser/Thr-sp_prot-phosphatase"/>
</dbReference>
<evidence type="ECO:0000256" key="4">
    <source>
        <dbReference type="RuleBase" id="RU004273"/>
    </source>
</evidence>
<dbReference type="InterPro" id="IPR029052">
    <property type="entry name" value="Metallo-depent_PP-like"/>
</dbReference>
<dbReference type="Gene3D" id="3.60.21.10">
    <property type="match status" value="1"/>
</dbReference>
<organism evidence="6">
    <name type="scientific">Hexamita inflata</name>
    <dbReference type="NCBI Taxonomy" id="28002"/>
    <lineage>
        <taxon>Eukaryota</taxon>
        <taxon>Metamonada</taxon>
        <taxon>Diplomonadida</taxon>
        <taxon>Hexamitidae</taxon>
        <taxon>Hexamitinae</taxon>
        <taxon>Hexamita</taxon>
    </lineage>
</organism>
<gene>
    <name evidence="6" type="ORF">HINF_LOCUS22003</name>
    <name evidence="9" type="ORF">HINF_LOCUS28101</name>
    <name evidence="7" type="ORF">HINF_LOCUS39783</name>
    <name evidence="8" type="ORF">HINF_LOCUS6954</name>
</gene>
<dbReference type="GO" id="GO:0046872">
    <property type="term" value="F:metal ion binding"/>
    <property type="evidence" value="ECO:0007669"/>
    <property type="project" value="UniProtKB-KW"/>
</dbReference>
<dbReference type="InterPro" id="IPR047129">
    <property type="entry name" value="PPA2-like"/>
</dbReference>
<evidence type="ECO:0000313" key="10">
    <source>
        <dbReference type="Proteomes" id="UP001642409"/>
    </source>
</evidence>
<keyword evidence="1" id="KW-0479">Metal-binding</keyword>
<dbReference type="EMBL" id="CATOUU010000831">
    <property type="protein sequence ID" value="CAI9952138.1"/>
    <property type="molecule type" value="Genomic_DNA"/>
</dbReference>
<accession>A0AA86P9J7</accession>
<dbReference type="GO" id="GO:0004722">
    <property type="term" value="F:protein serine/threonine phosphatase activity"/>
    <property type="evidence" value="ECO:0007669"/>
    <property type="project" value="UniProtKB-EC"/>
</dbReference>
<feature type="domain" description="Serine/threonine specific protein phosphatases" evidence="5">
    <location>
        <begin position="107"/>
        <end position="112"/>
    </location>
</feature>
<comment type="caution">
    <text evidence="6">The sequence shown here is derived from an EMBL/GenBank/DDBJ whole genome shotgun (WGS) entry which is preliminary data.</text>
</comment>
<keyword evidence="10" id="KW-1185">Reference proteome</keyword>
<dbReference type="SMART" id="SM00156">
    <property type="entry name" value="PP2Ac"/>
    <property type="match status" value="1"/>
</dbReference>
<comment type="catalytic activity">
    <reaction evidence="4">
        <text>O-phospho-L-threonyl-[protein] + H2O = L-threonyl-[protein] + phosphate</text>
        <dbReference type="Rhea" id="RHEA:47004"/>
        <dbReference type="Rhea" id="RHEA-COMP:11060"/>
        <dbReference type="Rhea" id="RHEA-COMP:11605"/>
        <dbReference type="ChEBI" id="CHEBI:15377"/>
        <dbReference type="ChEBI" id="CHEBI:30013"/>
        <dbReference type="ChEBI" id="CHEBI:43474"/>
        <dbReference type="ChEBI" id="CHEBI:61977"/>
        <dbReference type="EC" id="3.1.3.16"/>
    </reaction>
</comment>
<evidence type="ECO:0000313" key="6">
    <source>
        <dbReference type="EMBL" id="CAI9934358.1"/>
    </source>
</evidence>
<protein>
    <recommendedName>
        <fullName evidence="4">Serine/threonine-protein phosphatase</fullName>
        <ecNumber evidence="4">3.1.3.16</ecNumber>
    </recommendedName>
</protein>
<keyword evidence="2 4" id="KW-0378">Hydrolase</keyword>
<dbReference type="EMBL" id="CAXDID020000014">
    <property type="protein sequence ID" value="CAL5982059.1"/>
    <property type="molecule type" value="Genomic_DNA"/>
</dbReference>
<name>A0AA86P9J7_9EUKA</name>
<evidence type="ECO:0000256" key="2">
    <source>
        <dbReference type="ARBA" id="ARBA00022801"/>
    </source>
</evidence>
<dbReference type="EMBL" id="CATOUU010000564">
    <property type="protein sequence ID" value="CAI9934358.1"/>
    <property type="molecule type" value="Genomic_DNA"/>
</dbReference>
<proteinExistence type="inferred from homology"/>
<sequence>MDIDTMISKLKKAQIPTEAQIVELCGKAQALIAQEPTVLKISAPLTIVGDIHGQFYDLRELFRVASELPACQFLFLGDFVDRGLHSIETFLYLLALKLKYPTRIFMIRGNHESRQITQVYGFYDEVLRKFGSITVWKACIEVFDALPLAAMVQSGQQQIFCVHGGLSPQLSKVSDLESQTRNVEIPHDGLVSDLLWSDPFENQEQKGYQQSQRGAGFFFGGDMVENFCHTNSVAFICRSHQLAMDGYRWQFNGRLCTVWSAPNYCYRAGNVASILELNEFGEKNFKVFDAAVNGLQGKADKRVVPDYFL</sequence>
<keyword evidence="3" id="KW-0464">Manganese</keyword>
<dbReference type="InterPro" id="IPR004843">
    <property type="entry name" value="Calcineurin-like_PHP"/>
</dbReference>
<evidence type="ECO:0000256" key="3">
    <source>
        <dbReference type="ARBA" id="ARBA00023211"/>
    </source>
</evidence>
<dbReference type="Pfam" id="PF00149">
    <property type="entry name" value="Metallophos"/>
    <property type="match status" value="1"/>
</dbReference>
<dbReference type="AlphaFoldDB" id="A0AA86P9J7"/>
<evidence type="ECO:0000313" key="9">
    <source>
        <dbReference type="EMBL" id="CAL6021293.1"/>
    </source>
</evidence>
<dbReference type="PRINTS" id="PR00114">
    <property type="entry name" value="STPHPHTASE"/>
</dbReference>
<evidence type="ECO:0000313" key="8">
    <source>
        <dbReference type="EMBL" id="CAL5982059.1"/>
    </source>
</evidence>
<dbReference type="PROSITE" id="PS00125">
    <property type="entry name" value="SER_THR_PHOSPHATASE"/>
    <property type="match status" value="1"/>
</dbReference>
<evidence type="ECO:0000256" key="1">
    <source>
        <dbReference type="ARBA" id="ARBA00022723"/>
    </source>
</evidence>
<dbReference type="PANTHER" id="PTHR45619">
    <property type="entry name" value="SERINE/THREONINE-PROTEIN PHOSPHATASE PP2A-RELATED"/>
    <property type="match status" value="1"/>
</dbReference>
<dbReference type="Proteomes" id="UP001642409">
    <property type="component" value="Unassembled WGS sequence"/>
</dbReference>
<reference evidence="8 10" key="2">
    <citation type="submission" date="2024-07" db="EMBL/GenBank/DDBJ databases">
        <authorList>
            <person name="Akdeniz Z."/>
        </authorList>
    </citation>
    <scope>NUCLEOTIDE SEQUENCE [LARGE SCALE GENOMIC DNA]</scope>
</reference>
<dbReference type="EC" id="3.1.3.16" evidence="4"/>
<dbReference type="SUPFAM" id="SSF56300">
    <property type="entry name" value="Metallo-dependent phosphatases"/>
    <property type="match status" value="1"/>
</dbReference>
<evidence type="ECO:0000313" key="7">
    <source>
        <dbReference type="EMBL" id="CAI9952138.1"/>
    </source>
</evidence>
<reference evidence="6" key="1">
    <citation type="submission" date="2023-06" db="EMBL/GenBank/DDBJ databases">
        <authorList>
            <person name="Kurt Z."/>
        </authorList>
    </citation>
    <scope>NUCLEOTIDE SEQUENCE</scope>
</reference>
<evidence type="ECO:0000259" key="5">
    <source>
        <dbReference type="PROSITE" id="PS00125"/>
    </source>
</evidence>